<evidence type="ECO:0000256" key="3">
    <source>
        <dbReference type="RuleBase" id="RU363019"/>
    </source>
</evidence>
<dbReference type="PROSITE" id="PS51257">
    <property type="entry name" value="PROKAR_LIPOPROTEIN"/>
    <property type="match status" value="1"/>
</dbReference>
<evidence type="ECO:0000259" key="5">
    <source>
        <dbReference type="PROSITE" id="PS50072"/>
    </source>
</evidence>
<keyword evidence="3" id="KW-0732">Signal</keyword>
<comment type="similarity">
    <text evidence="3">Belongs to the cyclophilin-type PPIase family.</text>
</comment>
<dbReference type="PROSITE" id="PS50072">
    <property type="entry name" value="CSA_PPIASE_2"/>
    <property type="match status" value="1"/>
</dbReference>
<dbReference type="EMBL" id="JBDPZC010000002">
    <property type="protein sequence ID" value="MEO3712464.1"/>
    <property type="molecule type" value="Genomic_DNA"/>
</dbReference>
<keyword evidence="2 3" id="KW-0413">Isomerase</keyword>
<dbReference type="PRINTS" id="PR00153">
    <property type="entry name" value="CSAPPISMRASE"/>
</dbReference>
<name>A0ABV0GBP6_9BURK</name>
<dbReference type="Pfam" id="PF00160">
    <property type="entry name" value="Pro_isomerase"/>
    <property type="match status" value="1"/>
</dbReference>
<sequence length="229" mass="24487">MSTLILRTAVAAAALILSACGGGAEYHSGGGDGGGPYPRRNPQPYPPTMSCSSTGLAAAAASSYPTVCMLTSSGEMVIELYPGYAPVTVNNFLRYVSDGFYSNTLFHHVDRDFVVQGGGYTSGMRVKSPTYSPIVSESNNGLSNLVGTVAMARRSDPNSATSQFFINVVDNSRTLDYESASKPGYTVFGRVISGMSTVYAINGQPTYYYSASDIEPQQEVLVYWVQRVR</sequence>
<keyword evidence="7" id="KW-1185">Reference proteome</keyword>
<dbReference type="SUPFAM" id="SSF50891">
    <property type="entry name" value="Cyclophilin-like"/>
    <property type="match status" value="1"/>
</dbReference>
<feature type="chain" id="PRO_5044975356" description="Peptidyl-prolyl cis-trans isomerase" evidence="3">
    <location>
        <begin position="25"/>
        <end position="229"/>
    </location>
</feature>
<evidence type="ECO:0000256" key="2">
    <source>
        <dbReference type="ARBA" id="ARBA00023235"/>
    </source>
</evidence>
<comment type="catalytic activity">
    <reaction evidence="3">
        <text>[protein]-peptidylproline (omega=180) = [protein]-peptidylproline (omega=0)</text>
        <dbReference type="Rhea" id="RHEA:16237"/>
        <dbReference type="Rhea" id="RHEA-COMP:10747"/>
        <dbReference type="Rhea" id="RHEA-COMP:10748"/>
        <dbReference type="ChEBI" id="CHEBI:83833"/>
        <dbReference type="ChEBI" id="CHEBI:83834"/>
        <dbReference type="EC" id="5.2.1.8"/>
    </reaction>
</comment>
<accession>A0ABV0GBP6</accession>
<dbReference type="Gene3D" id="2.40.100.10">
    <property type="entry name" value="Cyclophilin-like"/>
    <property type="match status" value="1"/>
</dbReference>
<dbReference type="PANTHER" id="PTHR43246">
    <property type="entry name" value="PEPTIDYL-PROLYL CIS-TRANS ISOMERASE CYP38, CHLOROPLASTIC"/>
    <property type="match status" value="1"/>
</dbReference>
<evidence type="ECO:0000313" key="7">
    <source>
        <dbReference type="Proteomes" id="UP001462640"/>
    </source>
</evidence>
<feature type="domain" description="PPIase cyclophilin-type" evidence="5">
    <location>
        <begin position="74"/>
        <end position="222"/>
    </location>
</feature>
<dbReference type="InterPro" id="IPR002130">
    <property type="entry name" value="Cyclophilin-type_PPIase_dom"/>
</dbReference>
<evidence type="ECO:0000313" key="6">
    <source>
        <dbReference type="EMBL" id="MEO3712464.1"/>
    </source>
</evidence>
<dbReference type="EC" id="5.2.1.8" evidence="3"/>
<protein>
    <recommendedName>
        <fullName evidence="3">Peptidyl-prolyl cis-trans isomerase</fullName>
        <shortName evidence="3">PPIase</shortName>
        <ecNumber evidence="3">5.2.1.8</ecNumber>
    </recommendedName>
</protein>
<comment type="function">
    <text evidence="3">PPIases accelerate the folding of proteins. It catalyzes the cis-trans isomerization of proline imidic peptide bonds in oligopeptides.</text>
</comment>
<feature type="signal peptide" evidence="3">
    <location>
        <begin position="1"/>
        <end position="24"/>
    </location>
</feature>
<evidence type="ECO:0000256" key="4">
    <source>
        <dbReference type="SAM" id="MobiDB-lite"/>
    </source>
</evidence>
<dbReference type="InterPro" id="IPR029000">
    <property type="entry name" value="Cyclophilin-like_dom_sf"/>
</dbReference>
<gene>
    <name evidence="6" type="ORF">ABDJ40_06750</name>
</gene>
<organism evidence="6 7">
    <name type="scientific">Roseateles flavus</name>
    <dbReference type="NCBI Taxonomy" id="3149041"/>
    <lineage>
        <taxon>Bacteria</taxon>
        <taxon>Pseudomonadati</taxon>
        <taxon>Pseudomonadota</taxon>
        <taxon>Betaproteobacteria</taxon>
        <taxon>Burkholderiales</taxon>
        <taxon>Sphaerotilaceae</taxon>
        <taxon>Roseateles</taxon>
    </lineage>
</organism>
<dbReference type="GO" id="GO:0003755">
    <property type="term" value="F:peptidyl-prolyl cis-trans isomerase activity"/>
    <property type="evidence" value="ECO:0007669"/>
    <property type="project" value="UniProtKB-EC"/>
</dbReference>
<comment type="caution">
    <text evidence="6">The sequence shown here is derived from an EMBL/GenBank/DDBJ whole genome shotgun (WGS) entry which is preliminary data.</text>
</comment>
<dbReference type="InterPro" id="IPR044665">
    <property type="entry name" value="E_coli_cyclophilin_A-like"/>
</dbReference>
<reference evidence="6 7" key="1">
    <citation type="submission" date="2024-05" db="EMBL/GenBank/DDBJ databases">
        <title>Roseateles sp. 2.12 16S ribosomal RNA gene Genome sequencing and assembly.</title>
        <authorList>
            <person name="Woo H."/>
        </authorList>
    </citation>
    <scope>NUCLEOTIDE SEQUENCE [LARGE SCALE GENOMIC DNA]</scope>
    <source>
        <strain evidence="6 7">2.12</strain>
    </source>
</reference>
<proteinExistence type="inferred from homology"/>
<dbReference type="Proteomes" id="UP001462640">
    <property type="component" value="Unassembled WGS sequence"/>
</dbReference>
<keyword evidence="1 3" id="KW-0697">Rotamase</keyword>
<evidence type="ECO:0000256" key="1">
    <source>
        <dbReference type="ARBA" id="ARBA00023110"/>
    </source>
</evidence>
<feature type="region of interest" description="Disordered" evidence="4">
    <location>
        <begin position="29"/>
        <end position="48"/>
    </location>
</feature>